<dbReference type="InterPro" id="IPR013103">
    <property type="entry name" value="RVT_2"/>
</dbReference>
<organism evidence="2 3">
    <name type="scientific">Aedes albopictus</name>
    <name type="common">Asian tiger mosquito</name>
    <name type="synonym">Stegomyia albopicta</name>
    <dbReference type="NCBI Taxonomy" id="7160"/>
    <lineage>
        <taxon>Eukaryota</taxon>
        <taxon>Metazoa</taxon>
        <taxon>Ecdysozoa</taxon>
        <taxon>Arthropoda</taxon>
        <taxon>Hexapoda</taxon>
        <taxon>Insecta</taxon>
        <taxon>Pterygota</taxon>
        <taxon>Neoptera</taxon>
        <taxon>Endopterygota</taxon>
        <taxon>Diptera</taxon>
        <taxon>Nematocera</taxon>
        <taxon>Culicoidea</taxon>
        <taxon>Culicidae</taxon>
        <taxon>Culicinae</taxon>
        <taxon>Aedini</taxon>
        <taxon>Aedes</taxon>
        <taxon>Stegomyia</taxon>
    </lineage>
</organism>
<feature type="domain" description="Reverse transcriptase Ty1/copia-type" evidence="1">
    <location>
        <begin position="36"/>
        <end position="96"/>
    </location>
</feature>
<reference evidence="3" key="1">
    <citation type="journal article" date="2015" name="Proc. Natl. Acad. Sci. U.S.A.">
        <title>Genome sequence of the Asian Tiger mosquito, Aedes albopictus, reveals insights into its biology, genetics, and evolution.</title>
        <authorList>
            <person name="Chen X.G."/>
            <person name="Jiang X."/>
            <person name="Gu J."/>
            <person name="Xu M."/>
            <person name="Wu Y."/>
            <person name="Deng Y."/>
            <person name="Zhang C."/>
            <person name="Bonizzoni M."/>
            <person name="Dermauw W."/>
            <person name="Vontas J."/>
            <person name="Armbruster P."/>
            <person name="Huang X."/>
            <person name="Yang Y."/>
            <person name="Zhang H."/>
            <person name="He W."/>
            <person name="Peng H."/>
            <person name="Liu Y."/>
            <person name="Wu K."/>
            <person name="Chen J."/>
            <person name="Lirakis M."/>
            <person name="Topalis P."/>
            <person name="Van Leeuwen T."/>
            <person name="Hall A.B."/>
            <person name="Jiang X."/>
            <person name="Thorpe C."/>
            <person name="Mueller R.L."/>
            <person name="Sun C."/>
            <person name="Waterhouse R.M."/>
            <person name="Yan G."/>
            <person name="Tu Z.J."/>
            <person name="Fang X."/>
            <person name="James A.A."/>
        </authorList>
    </citation>
    <scope>NUCLEOTIDE SEQUENCE [LARGE SCALE GENOMIC DNA]</scope>
    <source>
        <strain evidence="3">Foshan</strain>
    </source>
</reference>
<dbReference type="GeneID" id="134288388"/>
<dbReference type="EnsemblMetazoa" id="AALFPA23_009154.R12553">
    <property type="protein sequence ID" value="AALFPA23_009154.P12553"/>
    <property type="gene ID" value="AALFPA23_009154"/>
</dbReference>
<reference evidence="2" key="2">
    <citation type="submission" date="2025-05" db="UniProtKB">
        <authorList>
            <consortium name="EnsemblMetazoa"/>
        </authorList>
    </citation>
    <scope>IDENTIFICATION</scope>
    <source>
        <strain evidence="2">Foshan</strain>
    </source>
</reference>
<accession>A0ABM1YHB5</accession>
<sequence>MRQPGGFEIAGQEKKVCKLVKSIYGPKQLARDSEEKIGKIYAALSKEFEMVNLGDANYFLGIEIRKEGGKYGISLESYKDRIAERFGLGDAKCAKTKAQAPMDDGFIKTREDGPPLKTNTQYRTLVGA</sequence>
<name>A0ABM1YHB5_AEDAL</name>
<evidence type="ECO:0000259" key="1">
    <source>
        <dbReference type="Pfam" id="PF07727"/>
    </source>
</evidence>
<protein>
    <recommendedName>
        <fullName evidence="1">Reverse transcriptase Ty1/copia-type domain-containing protein</fullName>
    </recommendedName>
</protein>
<evidence type="ECO:0000313" key="2">
    <source>
        <dbReference type="EnsemblMetazoa" id="AALFPA23_009154.P12553"/>
    </source>
</evidence>
<proteinExistence type="predicted"/>
<dbReference type="RefSeq" id="XP_062709111.1">
    <property type="nucleotide sequence ID" value="XM_062853127.1"/>
</dbReference>
<dbReference type="Proteomes" id="UP000069940">
    <property type="component" value="Unassembled WGS sequence"/>
</dbReference>
<dbReference type="Pfam" id="PF07727">
    <property type="entry name" value="RVT_2"/>
    <property type="match status" value="1"/>
</dbReference>
<evidence type="ECO:0000313" key="3">
    <source>
        <dbReference type="Proteomes" id="UP000069940"/>
    </source>
</evidence>
<keyword evidence="3" id="KW-1185">Reference proteome</keyword>